<evidence type="ECO:0008006" key="5">
    <source>
        <dbReference type="Google" id="ProtNLM"/>
    </source>
</evidence>
<sequence>MLRTSAPRSAVRALNSITTASTRSSINASLRPTQFTSRLCTISKARPNAAVKPLTMAMARHQSGPPYDKVDKKAEESLAEKALKATPETVSVDSSTHPVFGEVGLKEEKDKDADMMAGVKADLATIRETFSLQDVPRQAYVVGMAGVLPYLATSLSTVFCAYEINHAHAHGSGVLLSDQTAELLLHVIEPLQVGYGAVIISFLGAIHWGLEWAGFGGHQGYPRYAIGIVAPAVAWPTILMPVEQALITQFLAFVFLYYTDSRAAQRGWAPSWYSVYRFVLTFIVGASIVISLVGRGQIADRVGKLPGPADRIKALRDSQTMQAEKEEAEKRAKQIAADEAEDEE</sequence>
<proteinExistence type="predicted"/>
<evidence type="ECO:0000313" key="3">
    <source>
        <dbReference type="EMBL" id="KAL1297407.1"/>
    </source>
</evidence>
<dbReference type="PANTHER" id="PTHR15887">
    <property type="entry name" value="TRANSMEMBRANE PROTEIN 69"/>
    <property type="match status" value="1"/>
</dbReference>
<accession>A0ABR3P3Q7</accession>
<evidence type="ECO:0000256" key="1">
    <source>
        <dbReference type="SAM" id="MobiDB-lite"/>
    </source>
</evidence>
<dbReference type="EMBL" id="JBFMKM010000016">
    <property type="protein sequence ID" value="KAL1297407.1"/>
    <property type="molecule type" value="Genomic_DNA"/>
</dbReference>
<organism evidence="3 4">
    <name type="scientific">Neodothiora populina</name>
    <dbReference type="NCBI Taxonomy" id="2781224"/>
    <lineage>
        <taxon>Eukaryota</taxon>
        <taxon>Fungi</taxon>
        <taxon>Dikarya</taxon>
        <taxon>Ascomycota</taxon>
        <taxon>Pezizomycotina</taxon>
        <taxon>Dothideomycetes</taxon>
        <taxon>Dothideomycetidae</taxon>
        <taxon>Dothideales</taxon>
        <taxon>Dothioraceae</taxon>
        <taxon>Neodothiora</taxon>
    </lineage>
</organism>
<dbReference type="RefSeq" id="XP_069197089.1">
    <property type="nucleotide sequence ID" value="XM_069344656.1"/>
</dbReference>
<keyword evidence="2" id="KW-0472">Membrane</keyword>
<feature type="compositionally biased region" description="Basic and acidic residues" evidence="1">
    <location>
        <begin position="323"/>
        <end position="332"/>
    </location>
</feature>
<dbReference type="Proteomes" id="UP001562354">
    <property type="component" value="Unassembled WGS sequence"/>
</dbReference>
<gene>
    <name evidence="3" type="ORF">AAFC00_004941</name>
</gene>
<feature type="transmembrane region" description="Helical" evidence="2">
    <location>
        <begin position="275"/>
        <end position="294"/>
    </location>
</feature>
<keyword evidence="4" id="KW-1185">Reference proteome</keyword>
<feature type="transmembrane region" description="Helical" evidence="2">
    <location>
        <begin position="225"/>
        <end position="255"/>
    </location>
</feature>
<keyword evidence="2" id="KW-1133">Transmembrane helix</keyword>
<protein>
    <recommendedName>
        <fullName evidence="5">Mitochondrial inner membrane protein 1</fullName>
    </recommendedName>
</protein>
<evidence type="ECO:0000256" key="2">
    <source>
        <dbReference type="SAM" id="Phobius"/>
    </source>
</evidence>
<reference evidence="3 4" key="1">
    <citation type="submission" date="2024-07" db="EMBL/GenBank/DDBJ databases">
        <title>Draft sequence of the Neodothiora populina.</title>
        <authorList>
            <person name="Drown D.D."/>
            <person name="Schuette U.S."/>
            <person name="Buechlein A.B."/>
            <person name="Rusch D.R."/>
            <person name="Winton L.W."/>
            <person name="Adams G.A."/>
        </authorList>
    </citation>
    <scope>NUCLEOTIDE SEQUENCE [LARGE SCALE GENOMIC DNA]</scope>
    <source>
        <strain evidence="3 4">CPC 39397</strain>
    </source>
</reference>
<keyword evidence="2" id="KW-0812">Transmembrane</keyword>
<feature type="transmembrane region" description="Helical" evidence="2">
    <location>
        <begin position="193"/>
        <end position="213"/>
    </location>
</feature>
<feature type="region of interest" description="Disordered" evidence="1">
    <location>
        <begin position="316"/>
        <end position="344"/>
    </location>
</feature>
<dbReference type="PANTHER" id="PTHR15887:SF1">
    <property type="entry name" value="TRANSMEMBRANE PROTEIN 69"/>
    <property type="match status" value="1"/>
</dbReference>
<evidence type="ECO:0000313" key="4">
    <source>
        <dbReference type="Proteomes" id="UP001562354"/>
    </source>
</evidence>
<dbReference type="Pfam" id="PF11911">
    <property type="entry name" value="DUF3429"/>
    <property type="match status" value="1"/>
</dbReference>
<dbReference type="InterPro" id="IPR021836">
    <property type="entry name" value="DUF3429"/>
</dbReference>
<comment type="caution">
    <text evidence="3">The sequence shown here is derived from an EMBL/GenBank/DDBJ whole genome shotgun (WGS) entry which is preliminary data.</text>
</comment>
<name>A0ABR3P3Q7_9PEZI</name>
<dbReference type="GeneID" id="95978641"/>